<evidence type="ECO:0000313" key="2">
    <source>
        <dbReference type="Proteomes" id="UP000646946"/>
    </source>
</evidence>
<proteinExistence type="predicted"/>
<gene>
    <name evidence="1" type="ORF">H1016_04565</name>
</gene>
<accession>A0A832USN6</accession>
<reference evidence="1 2" key="1">
    <citation type="journal article" name="Nat. Commun.">
        <title>Undinarchaeota illuminate DPANN phylogeny and the impact of gene transfer on archaeal evolution.</title>
        <authorList>
            <person name="Dombrowski N."/>
            <person name="Williams T.A."/>
            <person name="Sun J."/>
            <person name="Woodcroft B.J."/>
            <person name="Lee J.H."/>
            <person name="Minh B.Q."/>
            <person name="Rinke C."/>
            <person name="Spang A."/>
        </authorList>
    </citation>
    <scope>NUCLEOTIDE SEQUENCE [LARGE SCALE GENOMIC DNA]</scope>
    <source>
        <strain evidence="1">MAG_bin1129</strain>
    </source>
</reference>
<sequence>MALLENMVGEGAEFKLVLEGTPSNIKRILNQTINDYITPKSVFQFSLTRETDVNVFKFFRAYKPLNLKPEVFEFATQSEELAKIYGIMLGFAITKLTAHNLAREEMAYYFKVCEKALLLRASKEIIELIGNATIALKELTVQSTIPEDEIEKLKNSLREANSLESIALVFREVEKVNRIANPRYAVGTKWHYSPQLA</sequence>
<organism evidence="1 2">
    <name type="scientific">Candidatus Naiadarchaeum limnaeum</name>
    <dbReference type="NCBI Taxonomy" id="2756139"/>
    <lineage>
        <taxon>Archaea</taxon>
        <taxon>Candidatus Undinarchaeota</taxon>
        <taxon>Candidatus Undinarchaeia</taxon>
        <taxon>Candidatus Naiadarchaeales</taxon>
        <taxon>Candidatus Naiadarchaeaceae</taxon>
        <taxon>Candidatus Naiadarchaeum</taxon>
    </lineage>
</organism>
<comment type="caution">
    <text evidence="1">The sequence shown here is derived from an EMBL/GenBank/DDBJ whole genome shotgun (WGS) entry which is preliminary data.</text>
</comment>
<dbReference type="Proteomes" id="UP000646946">
    <property type="component" value="Unassembled WGS sequence"/>
</dbReference>
<dbReference type="EMBL" id="DVAB01000038">
    <property type="protein sequence ID" value="HIK00782.1"/>
    <property type="molecule type" value="Genomic_DNA"/>
</dbReference>
<evidence type="ECO:0000313" key="1">
    <source>
        <dbReference type="EMBL" id="HIK00782.1"/>
    </source>
</evidence>
<name>A0A832USN6_9ARCH</name>
<protein>
    <submittedName>
        <fullName evidence="1">Uncharacterized protein</fullName>
    </submittedName>
</protein>
<keyword evidence="2" id="KW-1185">Reference proteome</keyword>
<dbReference type="AlphaFoldDB" id="A0A832USN6"/>